<dbReference type="InterPro" id="IPR036249">
    <property type="entry name" value="Thioredoxin-like_sf"/>
</dbReference>
<gene>
    <name evidence="2" type="ORF">U0070_014346</name>
</gene>
<feature type="region of interest" description="Disordered" evidence="1">
    <location>
        <begin position="1"/>
        <end position="22"/>
    </location>
</feature>
<dbReference type="EMBL" id="JBBHLL010000098">
    <property type="protein sequence ID" value="KAK7817003.1"/>
    <property type="molecule type" value="Genomic_DNA"/>
</dbReference>
<dbReference type="Gene3D" id="3.40.30.10">
    <property type="entry name" value="Glutaredoxin"/>
    <property type="match status" value="1"/>
</dbReference>
<accession>A0AAW0IS08</accession>
<dbReference type="Proteomes" id="UP001488838">
    <property type="component" value="Unassembled WGS sequence"/>
</dbReference>
<comment type="caution">
    <text evidence="2">The sequence shown here is derived from an EMBL/GenBank/DDBJ whole genome shotgun (WGS) entry which is preliminary data.</text>
</comment>
<reference evidence="2 3" key="1">
    <citation type="journal article" date="2023" name="bioRxiv">
        <title>Conserved and derived expression patterns and positive selection on dental genes reveal complex evolutionary context of ever-growing rodent molars.</title>
        <authorList>
            <person name="Calamari Z.T."/>
            <person name="Song A."/>
            <person name="Cohen E."/>
            <person name="Akter M."/>
            <person name="Roy R.D."/>
            <person name="Hallikas O."/>
            <person name="Christensen M.M."/>
            <person name="Li P."/>
            <person name="Marangoni P."/>
            <person name="Jernvall J."/>
            <person name="Klein O.D."/>
        </authorList>
    </citation>
    <scope>NUCLEOTIDE SEQUENCE [LARGE SCALE GENOMIC DNA]</scope>
    <source>
        <strain evidence="2">V071</strain>
    </source>
</reference>
<keyword evidence="3" id="KW-1185">Reference proteome</keyword>
<dbReference type="AlphaFoldDB" id="A0AAW0IS08"/>
<dbReference type="SUPFAM" id="SSF52833">
    <property type="entry name" value="Thioredoxin-like"/>
    <property type="match status" value="1"/>
</dbReference>
<evidence type="ECO:0000256" key="1">
    <source>
        <dbReference type="SAM" id="MobiDB-lite"/>
    </source>
</evidence>
<evidence type="ECO:0000313" key="3">
    <source>
        <dbReference type="Proteomes" id="UP001488838"/>
    </source>
</evidence>
<name>A0AAW0IS08_MYOGA</name>
<protein>
    <submittedName>
        <fullName evidence="2">Uncharacterized protein</fullName>
    </submittedName>
</protein>
<organism evidence="2 3">
    <name type="scientific">Myodes glareolus</name>
    <name type="common">Bank vole</name>
    <name type="synonym">Clethrionomys glareolus</name>
    <dbReference type="NCBI Taxonomy" id="447135"/>
    <lineage>
        <taxon>Eukaryota</taxon>
        <taxon>Metazoa</taxon>
        <taxon>Chordata</taxon>
        <taxon>Craniata</taxon>
        <taxon>Vertebrata</taxon>
        <taxon>Euteleostomi</taxon>
        <taxon>Mammalia</taxon>
        <taxon>Eutheria</taxon>
        <taxon>Euarchontoglires</taxon>
        <taxon>Glires</taxon>
        <taxon>Rodentia</taxon>
        <taxon>Myomorpha</taxon>
        <taxon>Muroidea</taxon>
        <taxon>Cricetidae</taxon>
        <taxon>Arvicolinae</taxon>
        <taxon>Myodes</taxon>
    </lineage>
</organism>
<proteinExistence type="predicted"/>
<evidence type="ECO:0000313" key="2">
    <source>
        <dbReference type="EMBL" id="KAK7817003.1"/>
    </source>
</evidence>
<sequence>MAGTSASKSIKGVRGTSSDSGKLTKGKIYPITVDGQVLSNRRARRLKEKPVSLGSLRGKKCEANGEKAHLLFPFLLESLPAPSDDPTVLMILPKCIIWSLVCLSDVAWNFEKFLVGLDGVPVRSYMIRNSEKMGKLTQSGGRYWTDLSEWAAEWPSSYRTESVA</sequence>